<evidence type="ECO:0000256" key="1">
    <source>
        <dbReference type="ARBA" id="ARBA00000885"/>
    </source>
</evidence>
<feature type="compositionally biased region" description="Polar residues" evidence="6">
    <location>
        <begin position="163"/>
        <end position="176"/>
    </location>
</feature>
<feature type="compositionally biased region" description="Low complexity" evidence="6">
    <location>
        <begin position="292"/>
        <end position="302"/>
    </location>
</feature>
<feature type="compositionally biased region" description="Acidic residues" evidence="6">
    <location>
        <begin position="676"/>
        <end position="698"/>
    </location>
</feature>
<organism evidence="8 9">
    <name type="scientific">Cystoisospora suis</name>
    <dbReference type="NCBI Taxonomy" id="483139"/>
    <lineage>
        <taxon>Eukaryota</taxon>
        <taxon>Sar</taxon>
        <taxon>Alveolata</taxon>
        <taxon>Apicomplexa</taxon>
        <taxon>Conoidasida</taxon>
        <taxon>Coccidia</taxon>
        <taxon>Eucoccidiorida</taxon>
        <taxon>Eimeriorina</taxon>
        <taxon>Sarcocystidae</taxon>
        <taxon>Cystoisospora</taxon>
    </lineage>
</organism>
<dbReference type="PROSITE" id="PS50237">
    <property type="entry name" value="HECT"/>
    <property type="match status" value="1"/>
</dbReference>
<comment type="catalytic activity">
    <reaction evidence="1">
        <text>S-ubiquitinyl-[E2 ubiquitin-conjugating enzyme]-L-cysteine + [acceptor protein]-L-lysine = [E2 ubiquitin-conjugating enzyme]-L-cysteine + N(6)-ubiquitinyl-[acceptor protein]-L-lysine.</text>
        <dbReference type="EC" id="2.3.2.26"/>
    </reaction>
</comment>
<comment type="caution">
    <text evidence="8">The sequence shown here is derived from an EMBL/GenBank/DDBJ whole genome shotgun (WGS) entry which is preliminary data.</text>
</comment>
<feature type="region of interest" description="Disordered" evidence="6">
    <location>
        <begin position="635"/>
        <end position="798"/>
    </location>
</feature>
<dbReference type="GeneID" id="94425634"/>
<feature type="compositionally biased region" description="Basic and acidic residues" evidence="6">
    <location>
        <begin position="709"/>
        <end position="719"/>
    </location>
</feature>
<feature type="region of interest" description="Disordered" evidence="6">
    <location>
        <begin position="505"/>
        <end position="598"/>
    </location>
</feature>
<dbReference type="SUPFAM" id="SSF56204">
    <property type="entry name" value="Hect, E3 ligase catalytic domain"/>
    <property type="match status" value="1"/>
</dbReference>
<dbReference type="EC" id="2.3.2.26" evidence="2"/>
<gene>
    <name evidence="8" type="ORF">CSUI_002221</name>
</gene>
<dbReference type="FunFam" id="3.30.2410.10:FF:000003">
    <property type="entry name" value="probable E3 ubiquitin-protein ligase HERC4 isoform X1"/>
    <property type="match status" value="1"/>
</dbReference>
<dbReference type="EMBL" id="MIGC01000928">
    <property type="protein sequence ID" value="PHJ23923.1"/>
    <property type="molecule type" value="Genomic_DNA"/>
</dbReference>
<evidence type="ECO:0000256" key="2">
    <source>
        <dbReference type="ARBA" id="ARBA00012485"/>
    </source>
</evidence>
<evidence type="ECO:0000256" key="5">
    <source>
        <dbReference type="PROSITE-ProRule" id="PRU00104"/>
    </source>
</evidence>
<dbReference type="GO" id="GO:0000209">
    <property type="term" value="P:protein polyubiquitination"/>
    <property type="evidence" value="ECO:0007669"/>
    <property type="project" value="InterPro"/>
</dbReference>
<feature type="compositionally biased region" description="Polar residues" evidence="6">
    <location>
        <begin position="233"/>
        <end position="250"/>
    </location>
</feature>
<keyword evidence="4 5" id="KW-0833">Ubl conjugation pathway</keyword>
<dbReference type="PANTHER" id="PTHR45700:SF8">
    <property type="entry name" value="HECT-TYPE E3 UBIQUITIN TRANSFERASE"/>
    <property type="match status" value="1"/>
</dbReference>
<feature type="compositionally biased region" description="Basic residues" evidence="6">
    <location>
        <begin position="635"/>
        <end position="651"/>
    </location>
</feature>
<dbReference type="SMART" id="SM00119">
    <property type="entry name" value="HECTc"/>
    <property type="match status" value="1"/>
</dbReference>
<feature type="compositionally biased region" description="Basic and acidic residues" evidence="6">
    <location>
        <begin position="537"/>
        <end position="576"/>
    </location>
</feature>
<feature type="compositionally biased region" description="Low complexity" evidence="6">
    <location>
        <begin position="251"/>
        <end position="270"/>
    </location>
</feature>
<keyword evidence="3" id="KW-0808">Transferase</keyword>
<feature type="region of interest" description="Disordered" evidence="6">
    <location>
        <begin position="1"/>
        <end position="22"/>
    </location>
</feature>
<dbReference type="OrthoDB" id="409931at2759"/>
<dbReference type="GO" id="GO:0061630">
    <property type="term" value="F:ubiquitin protein ligase activity"/>
    <property type="evidence" value="ECO:0007669"/>
    <property type="project" value="UniProtKB-EC"/>
</dbReference>
<feature type="compositionally biased region" description="Low complexity" evidence="6">
    <location>
        <begin position="184"/>
        <end position="210"/>
    </location>
</feature>
<feature type="active site" description="Glycyl thioester intermediate" evidence="5">
    <location>
        <position position="1191"/>
    </location>
</feature>
<dbReference type="Pfam" id="PF00632">
    <property type="entry name" value="HECT"/>
    <property type="match status" value="1"/>
</dbReference>
<dbReference type="InterPro" id="IPR044611">
    <property type="entry name" value="E3A/B/C-like"/>
</dbReference>
<dbReference type="Gene3D" id="3.30.2410.10">
    <property type="entry name" value="Hect, E3 ligase catalytic domain"/>
    <property type="match status" value="1"/>
</dbReference>
<evidence type="ECO:0000256" key="3">
    <source>
        <dbReference type="ARBA" id="ARBA00022679"/>
    </source>
</evidence>
<dbReference type="Proteomes" id="UP000221165">
    <property type="component" value="Unassembled WGS sequence"/>
</dbReference>
<keyword evidence="9" id="KW-1185">Reference proteome</keyword>
<dbReference type="Gene3D" id="3.90.1750.10">
    <property type="entry name" value="Hect, E3 ligase catalytic domains"/>
    <property type="match status" value="1"/>
</dbReference>
<dbReference type="RefSeq" id="XP_067925597.1">
    <property type="nucleotide sequence ID" value="XM_068062423.1"/>
</dbReference>
<reference evidence="8 9" key="1">
    <citation type="journal article" date="2017" name="Int. J. Parasitol.">
        <title>The genome of the protozoan parasite Cystoisospora suis and a reverse vaccinology approach to identify vaccine candidates.</title>
        <authorList>
            <person name="Palmieri N."/>
            <person name="Shrestha A."/>
            <person name="Ruttkowski B."/>
            <person name="Beck T."/>
            <person name="Vogl C."/>
            <person name="Tomley F."/>
            <person name="Blake D.P."/>
            <person name="Joachim A."/>
        </authorList>
    </citation>
    <scope>NUCLEOTIDE SEQUENCE [LARGE SCALE GENOMIC DNA]</scope>
    <source>
        <strain evidence="8 9">Wien I</strain>
    </source>
</reference>
<dbReference type="CDD" id="cd00078">
    <property type="entry name" value="HECTc"/>
    <property type="match status" value="1"/>
</dbReference>
<dbReference type="PANTHER" id="PTHR45700">
    <property type="entry name" value="UBIQUITIN-PROTEIN LIGASE E3C"/>
    <property type="match status" value="1"/>
</dbReference>
<feature type="compositionally biased region" description="Basic and acidic residues" evidence="6">
    <location>
        <begin position="761"/>
        <end position="789"/>
    </location>
</feature>
<dbReference type="AlphaFoldDB" id="A0A2C6LA17"/>
<evidence type="ECO:0000256" key="6">
    <source>
        <dbReference type="SAM" id="MobiDB-lite"/>
    </source>
</evidence>
<evidence type="ECO:0000313" key="8">
    <source>
        <dbReference type="EMBL" id="PHJ23923.1"/>
    </source>
</evidence>
<protein>
    <recommendedName>
        <fullName evidence="2">HECT-type E3 ubiquitin transferase</fullName>
        <ecNumber evidence="2">2.3.2.26</ecNumber>
    </recommendedName>
</protein>
<dbReference type="VEuPathDB" id="ToxoDB:CSUI_002221"/>
<feature type="region of interest" description="Disordered" evidence="6">
    <location>
        <begin position="163"/>
        <end position="313"/>
    </location>
</feature>
<name>A0A2C6LA17_9APIC</name>
<feature type="domain" description="HECT" evidence="7">
    <location>
        <begin position="895"/>
        <end position="1223"/>
    </location>
</feature>
<proteinExistence type="predicted"/>
<dbReference type="Gene3D" id="3.30.2160.10">
    <property type="entry name" value="Hect, E3 ligase catalytic domain"/>
    <property type="match status" value="1"/>
</dbReference>
<evidence type="ECO:0000259" key="7">
    <source>
        <dbReference type="PROSITE" id="PS50237"/>
    </source>
</evidence>
<evidence type="ECO:0000256" key="4">
    <source>
        <dbReference type="ARBA" id="ARBA00022786"/>
    </source>
</evidence>
<accession>A0A2C6LA17</accession>
<dbReference type="InterPro" id="IPR035983">
    <property type="entry name" value="Hect_E3_ubiquitin_ligase"/>
</dbReference>
<evidence type="ECO:0000313" key="9">
    <source>
        <dbReference type="Proteomes" id="UP000221165"/>
    </source>
</evidence>
<dbReference type="InterPro" id="IPR000569">
    <property type="entry name" value="HECT_dom"/>
</dbReference>
<sequence>MGGQGPSALVSPSNKEADPASASTRNLSRVQLNWGLYEQFLLIDVNPTEAAVSTVTLDAKLRSCSVDLDTKNCLCSFPSSTSSTAVSNTISGKDPLLVSYPALAECAAYKKLQEARSAYMSADEAHALALKDPGLAEGDKNKWKRIIDLFGNFYALNTSFALPSPSSTEGVLSRSQSCKREGTDSPTPSHLDSSSSSSSLSSSSADSPSTQTATGVSASAHASLEGPARAFSPSFSNAGTSHSRGGSQNTSSDSAMMSSSQSASAMSSSSLHKMPPSPHATASSSPGGGTRSGPSLSPPGSLQRKSSPFLDNLREKPSLDLKRLDDFYTAIHAAGRSAASHGFDALGAILDKIRTLCDGIQNHMEWIAYPCQLRFILVLLGCPFYEEGEGDLLPLLELVRTVSMLPEEPRQTLVRWYETLPLPYLRSHLVNVQQLITLRLLSYPDMNTIRDVFAAPLRHALHTLHILYVAWNRRQNEQRRSLRESQKLWGEKRFLLSGIRESLVRGSSHDTSDSSDFPVGVGGGEVSGGTPSDFLSLEDRGVSVEKHQGGEKEEERERTRKRKAEEAHDTHHDLVHQHGSTPSSPIEVEEEMGNESSAPVKYEEFQNDAINSQHQHLLFRYDLAQWIEWRGRKARNAARRAGGRGRPKRRGRGEDDRAGKTSGGASGRGENRQEGQDDEAEETSREDEENDDGDEDVDVTTLGGLARRFFGERRARRNEEEEEREDNEDARHNNDMEGEVESKEEDNSHKDESSNTSSNTTDERRRNGRERNSNGKGSTESEKGKEENNHSNSNNNTSLVFHHDILPNRSQFKEETDFALLQHPFILDAAIKAVALKQHAAIEQFQQARQVELDALFSLLSGQVASDRNPFLDITVRRDHIVQDTLYEIDRRSRTRNALKKALKVKFAGEEGVDEGGVKKEFFQLLVQELFSPGYDMFLHYEDSRLCWFNPVSTEEASNFRLIGVIFGLAIYNGVLLDVRFPSVIFRKLLGWFSSSIEDLEELQPSVARSLRALLYASEKELEDMELTFSVELDRYGDRVEVPLGDHAVTDKVTIDNRDEYIELYVDYALNKSVESQYTPFHEGFHLCVDEPTISLFRPEELQQVILGSEEELDFGKLKTATSYQDGYTEDSETVKDFWAIADSLDGEQKKKLLMFVTGSDRVPIKGLSSLKFIIGRNGSDSDRLPTAHTCFNYILLPDYKNREKLDRLLKIAIENCHGFGLR</sequence>